<accession>A0A0A1GV05</accession>
<gene>
    <name evidence="3" type="ORF">LOOC260_103010</name>
</gene>
<dbReference type="Proteomes" id="UP000031620">
    <property type="component" value="Chromosome"/>
</dbReference>
<dbReference type="STRING" id="1291742.LOOC260_103010"/>
<reference evidence="3 4" key="1">
    <citation type="submission" date="2014-11" db="EMBL/GenBank/DDBJ databases">
        <title>Complete genome sequence and analysis of Lactobacillus hokkaidonensis LOOC260T.</title>
        <authorList>
            <person name="Tanizawa Y."/>
            <person name="Tohno M."/>
            <person name="Kaminuma E."/>
            <person name="Nakamura Y."/>
            <person name="Arita M."/>
        </authorList>
    </citation>
    <scope>NUCLEOTIDE SEQUENCE [LARGE SCALE GENOMIC DNA]</scope>
    <source>
        <strain evidence="3 4">LOOC260</strain>
    </source>
</reference>
<evidence type="ECO:0000313" key="4">
    <source>
        <dbReference type="Proteomes" id="UP000031620"/>
    </source>
</evidence>
<dbReference type="HOGENOM" id="CLU_134973_10_0_9"/>
<dbReference type="InterPro" id="IPR006121">
    <property type="entry name" value="HMA_dom"/>
</dbReference>
<organism evidence="3 4">
    <name type="scientific">Paucilactobacillus hokkaidonensis JCM 18461</name>
    <dbReference type="NCBI Taxonomy" id="1291742"/>
    <lineage>
        <taxon>Bacteria</taxon>
        <taxon>Bacillati</taxon>
        <taxon>Bacillota</taxon>
        <taxon>Bacilli</taxon>
        <taxon>Lactobacillales</taxon>
        <taxon>Lactobacillaceae</taxon>
        <taxon>Paucilactobacillus</taxon>
    </lineage>
</organism>
<dbReference type="EMBL" id="AP014680">
    <property type="protein sequence ID" value="BAP84879.1"/>
    <property type="molecule type" value="Genomic_DNA"/>
</dbReference>
<dbReference type="RefSeq" id="WP_041092424.1">
    <property type="nucleotide sequence ID" value="NZ_AP014680.1"/>
</dbReference>
<evidence type="ECO:0000256" key="1">
    <source>
        <dbReference type="ARBA" id="ARBA00022723"/>
    </source>
</evidence>
<dbReference type="AlphaFoldDB" id="A0A0A1GV05"/>
<evidence type="ECO:0000259" key="2">
    <source>
        <dbReference type="PROSITE" id="PS50846"/>
    </source>
</evidence>
<dbReference type="Pfam" id="PF00403">
    <property type="entry name" value="HMA"/>
    <property type="match status" value="1"/>
</dbReference>
<dbReference type="CDD" id="cd00371">
    <property type="entry name" value="HMA"/>
    <property type="match status" value="1"/>
</dbReference>
<dbReference type="KEGG" id="lho:LOOC260_103010"/>
<dbReference type="FunFam" id="3.30.70.100:FF:000001">
    <property type="entry name" value="ATPase copper transporting beta"/>
    <property type="match status" value="1"/>
</dbReference>
<sequence>MTKKAILQLEALTCPSCMQKIEHAVAHQDGVEKVKVLFNASKVKAEFDDTKTSAQELAGVVEKLGYTVDKVKEKELTKEA</sequence>
<dbReference type="Gene3D" id="3.30.70.100">
    <property type="match status" value="1"/>
</dbReference>
<proteinExistence type="predicted"/>
<feature type="domain" description="HMA" evidence="2">
    <location>
        <begin position="3"/>
        <end position="69"/>
    </location>
</feature>
<dbReference type="SUPFAM" id="SSF55008">
    <property type="entry name" value="HMA, heavy metal-associated domain"/>
    <property type="match status" value="1"/>
</dbReference>
<keyword evidence="1" id="KW-0479">Metal-binding</keyword>
<dbReference type="InterPro" id="IPR017969">
    <property type="entry name" value="Heavy-metal-associated_CS"/>
</dbReference>
<dbReference type="PROSITE" id="PS50846">
    <property type="entry name" value="HMA_2"/>
    <property type="match status" value="1"/>
</dbReference>
<dbReference type="GO" id="GO:0046872">
    <property type="term" value="F:metal ion binding"/>
    <property type="evidence" value="ECO:0007669"/>
    <property type="project" value="UniProtKB-KW"/>
</dbReference>
<name>A0A0A1GV05_9LACO</name>
<dbReference type="PROSITE" id="PS01047">
    <property type="entry name" value="HMA_1"/>
    <property type="match status" value="1"/>
</dbReference>
<evidence type="ECO:0000313" key="3">
    <source>
        <dbReference type="EMBL" id="BAP84879.1"/>
    </source>
</evidence>
<dbReference type="InterPro" id="IPR036163">
    <property type="entry name" value="HMA_dom_sf"/>
</dbReference>
<protein>
    <submittedName>
        <fullName evidence="3">Copper chaperone</fullName>
    </submittedName>
</protein>